<keyword evidence="3" id="KW-1185">Reference proteome</keyword>
<dbReference type="Proteomes" id="UP000824321">
    <property type="component" value="Chromosome"/>
</dbReference>
<evidence type="ECO:0000313" key="2">
    <source>
        <dbReference type="EMBL" id="QZD94536.1"/>
    </source>
</evidence>
<protein>
    <submittedName>
        <fullName evidence="2">Uncharacterized protein</fullName>
    </submittedName>
</protein>
<sequence>MKSTESAVSNALIETLALMHSAAIAQRDVAPGSQKGQTALLRLSKLVDGLVSAQSDTMRAHGQLAEISREVNGPEEPTCPDQEFFTTGRAANAD</sequence>
<proteinExistence type="predicted"/>
<feature type="region of interest" description="Disordered" evidence="1">
    <location>
        <begin position="71"/>
        <end position="94"/>
    </location>
</feature>
<name>A0ABX8ZZU7_9SPHN</name>
<accession>A0ABX8ZZU7</accession>
<reference evidence="2 3" key="1">
    <citation type="submission" date="2021-08" db="EMBL/GenBank/DDBJ databases">
        <title>Comparative Genomics Analysis of the Genus Qipengyuania Reveals Extensive Genetic Diversity and Metabolic Versatility, Including the Description of Fifteen Novel Species.</title>
        <authorList>
            <person name="Liu Y."/>
        </authorList>
    </citation>
    <scope>NUCLEOTIDE SEQUENCE [LARGE SCALE GENOMIC DNA]</scope>
    <source>
        <strain evidence="2 3">1NDH1</strain>
    </source>
</reference>
<evidence type="ECO:0000256" key="1">
    <source>
        <dbReference type="SAM" id="MobiDB-lite"/>
    </source>
</evidence>
<dbReference type="RefSeq" id="WP_221430281.1">
    <property type="nucleotide sequence ID" value="NZ_CP081294.1"/>
</dbReference>
<dbReference type="EMBL" id="CP081294">
    <property type="protein sequence ID" value="QZD94536.1"/>
    <property type="molecule type" value="Genomic_DNA"/>
</dbReference>
<evidence type="ECO:0000313" key="3">
    <source>
        <dbReference type="Proteomes" id="UP000824321"/>
    </source>
</evidence>
<gene>
    <name evidence="2" type="ORF">K3136_10585</name>
</gene>
<organism evidence="2 3">
    <name type="scientific">Qipengyuania gelatinilytica</name>
    <dbReference type="NCBI Taxonomy" id="2867231"/>
    <lineage>
        <taxon>Bacteria</taxon>
        <taxon>Pseudomonadati</taxon>
        <taxon>Pseudomonadota</taxon>
        <taxon>Alphaproteobacteria</taxon>
        <taxon>Sphingomonadales</taxon>
        <taxon>Erythrobacteraceae</taxon>
        <taxon>Qipengyuania</taxon>
    </lineage>
</organism>